<dbReference type="InterPro" id="IPR000073">
    <property type="entry name" value="AB_hydrolase_1"/>
</dbReference>
<evidence type="ECO:0000256" key="1">
    <source>
        <dbReference type="ARBA" id="ARBA00022801"/>
    </source>
</evidence>
<evidence type="ECO:0000259" key="2">
    <source>
        <dbReference type="Pfam" id="PF00561"/>
    </source>
</evidence>
<evidence type="ECO:0000313" key="4">
    <source>
        <dbReference type="Proteomes" id="UP000199437"/>
    </source>
</evidence>
<accession>A0A1I0N4H3</accession>
<organism evidence="3 4">
    <name type="scientific">Roseivirga pacifica</name>
    <dbReference type="NCBI Taxonomy" id="1267423"/>
    <lineage>
        <taxon>Bacteria</taxon>
        <taxon>Pseudomonadati</taxon>
        <taxon>Bacteroidota</taxon>
        <taxon>Cytophagia</taxon>
        <taxon>Cytophagales</taxon>
        <taxon>Roseivirgaceae</taxon>
        <taxon>Roseivirga</taxon>
    </lineage>
</organism>
<dbReference type="Pfam" id="PF00561">
    <property type="entry name" value="Abhydrolase_1"/>
    <property type="match status" value="1"/>
</dbReference>
<dbReference type="SUPFAM" id="SSF53474">
    <property type="entry name" value="alpha/beta-Hydrolases"/>
    <property type="match status" value="1"/>
</dbReference>
<reference evidence="4" key="1">
    <citation type="submission" date="2016-10" db="EMBL/GenBank/DDBJ databases">
        <authorList>
            <person name="Varghese N."/>
            <person name="Submissions S."/>
        </authorList>
    </citation>
    <scope>NUCLEOTIDE SEQUENCE [LARGE SCALE GENOMIC DNA]</scope>
    <source>
        <strain evidence="4">CGMCC 1.12402</strain>
    </source>
</reference>
<dbReference type="STRING" id="1267423.SAMN05216290_0900"/>
<dbReference type="InterPro" id="IPR029058">
    <property type="entry name" value="AB_hydrolase_fold"/>
</dbReference>
<dbReference type="RefSeq" id="WP_090257262.1">
    <property type="nucleotide sequence ID" value="NZ_FOIR01000001.1"/>
</dbReference>
<name>A0A1I0N4H3_9BACT</name>
<dbReference type="PANTHER" id="PTHR46118:SF4">
    <property type="entry name" value="PROTEIN ABHD11"/>
    <property type="match status" value="1"/>
</dbReference>
<gene>
    <name evidence="3" type="ORF">SAMN05216290_0900</name>
</gene>
<keyword evidence="1" id="KW-0378">Hydrolase</keyword>
<dbReference type="GeneID" id="99985639"/>
<dbReference type="Gene3D" id="3.40.50.1820">
    <property type="entry name" value="alpha/beta hydrolase"/>
    <property type="match status" value="1"/>
</dbReference>
<dbReference type="Proteomes" id="UP000199437">
    <property type="component" value="Unassembled WGS sequence"/>
</dbReference>
<dbReference type="PANTHER" id="PTHR46118">
    <property type="entry name" value="PROTEIN ABHD11"/>
    <property type="match status" value="1"/>
</dbReference>
<feature type="domain" description="AB hydrolase-1" evidence="2">
    <location>
        <begin position="14"/>
        <end position="241"/>
    </location>
</feature>
<dbReference type="EMBL" id="FOIR01000001">
    <property type="protein sequence ID" value="SEV95533.1"/>
    <property type="molecule type" value="Genomic_DNA"/>
</dbReference>
<sequence>MPQLSYKTFGEGEPLIILHGLFGSLDNWITLAKKFADNYKVYIVDQRNHGLSFHDDAWDYDLMAEDLCEFMSTEQLDKAHLIGHSMGGKTVMNFAVKYPEKVDKLIVADIGPKYYPVHHTTIIKALYSIDVNALSSRNEADEQMQKLISEFGVRQFLLKNLQRDGDSFRWKMNLDVIAKNIEEVGKALNQNATYAQPTLFIRGGKSDYIQDGDFNTIHSIFPKSKIETIAGAGHWLHAEKPAEFFQLVTEFLANE</sequence>
<protein>
    <submittedName>
        <fullName evidence="3">Pimeloyl-ACP methyl ester carboxylesterase</fullName>
    </submittedName>
</protein>
<evidence type="ECO:0000313" key="3">
    <source>
        <dbReference type="EMBL" id="SEV95533.1"/>
    </source>
</evidence>
<keyword evidence="4" id="KW-1185">Reference proteome</keyword>
<dbReference type="GO" id="GO:0016787">
    <property type="term" value="F:hydrolase activity"/>
    <property type="evidence" value="ECO:0007669"/>
    <property type="project" value="UniProtKB-KW"/>
</dbReference>
<proteinExistence type="predicted"/>
<dbReference type="OrthoDB" id="9808398at2"/>
<dbReference type="AlphaFoldDB" id="A0A1I0N4H3"/>
<dbReference type="PRINTS" id="PR00111">
    <property type="entry name" value="ABHYDROLASE"/>
</dbReference>